<dbReference type="PANTHER" id="PTHR42776">
    <property type="entry name" value="SERINE PEPTIDASE S9 FAMILY MEMBER"/>
    <property type="match status" value="1"/>
</dbReference>
<organism evidence="3 4">
    <name type="scientific">Candidatus Avoscillospira avicola</name>
    <dbReference type="NCBI Taxonomy" id="2840706"/>
    <lineage>
        <taxon>Bacteria</taxon>
        <taxon>Bacillati</taxon>
        <taxon>Bacillota</taxon>
        <taxon>Clostridia</taxon>
        <taxon>Eubacteriales</taxon>
        <taxon>Oscillospiraceae</taxon>
        <taxon>Oscillospiraceae incertae sedis</taxon>
        <taxon>Candidatus Avoscillospira</taxon>
    </lineage>
</organism>
<dbReference type="Gene3D" id="3.40.50.1820">
    <property type="entry name" value="alpha/beta hydrolase"/>
    <property type="match status" value="1"/>
</dbReference>
<dbReference type="EMBL" id="DVHE01000063">
    <property type="protein sequence ID" value="HIR51268.1"/>
    <property type="molecule type" value="Genomic_DNA"/>
</dbReference>
<dbReference type="Proteomes" id="UP000824239">
    <property type="component" value="Unassembled WGS sequence"/>
</dbReference>
<dbReference type="AlphaFoldDB" id="A0A9D1DIL5"/>
<dbReference type="InterPro" id="IPR011042">
    <property type="entry name" value="6-blade_b-propeller_TolB-like"/>
</dbReference>
<dbReference type="Pfam" id="PF00326">
    <property type="entry name" value="Peptidase_S9"/>
    <property type="match status" value="1"/>
</dbReference>
<name>A0A9D1DIL5_9FIRM</name>
<gene>
    <name evidence="3" type="ORF">IAA53_08305</name>
</gene>
<dbReference type="InterPro" id="IPR001375">
    <property type="entry name" value="Peptidase_S9_cat"/>
</dbReference>
<accession>A0A9D1DIL5</accession>
<dbReference type="SUPFAM" id="SSF82171">
    <property type="entry name" value="DPP6 N-terminal domain-like"/>
    <property type="match status" value="1"/>
</dbReference>
<keyword evidence="1" id="KW-0378">Hydrolase</keyword>
<sequence length="633" mass="70214">MEKRLMTPEDILNLSVPGSLSAAADGETLVFSLKRPSGEDGYQSRIMRFSHATGRLEQVGEGTQPKLSPDGTKVACLQGEELVVLDLAGGGEKRCGTYRRCQDLAWSPDGGKILFTFANPLPRLPQGLPELPGIVWVDRLKFKSDGEGLCDGSYRHVGYFDLETGVSATVPGERSDFACPSFLDSDTIISSSILYQCDNSDHASVMVYHIPTGQMRSYLGPGGPITRMAASHSGRYIVFLSHDNSQWEATNFKLYTLDLETGEYRCRTAGFDRSIGNYASSKAGLNLDGYHLEWSQDDQTVYTLVQNKSVCGIYAMDMASGRLTVCHEPQGVIYDFAAIPGGWYFLISQDREFAAVCRLVAGRVETIWREAGLDDCRLSGFQPFTFPGFDGQLREGFYMPPLVEQKGVVLDIHGGPHYSYGVSFSIDAQLYAANGYGLVFCNPAGSQGYGQAVAQASKHDWGGKDFAEIMDCVKTACETFGLDQYPWAVVGGSYGGYMVNWAIGHTNFFHCAVSERGSCNRYSQSGTSDCAYRYGEFEFTGYAWDSPDHYRFHSPITYVREIQTPLLLVHGEQDMNCSISQSEEMYSACKLMEKEVYFARFPGESHGFANQGKPTSRLARHRLLLWWLRRYLG</sequence>
<dbReference type="InterPro" id="IPR029058">
    <property type="entry name" value="AB_hydrolase_fold"/>
</dbReference>
<dbReference type="PANTHER" id="PTHR42776:SF27">
    <property type="entry name" value="DIPEPTIDYL PEPTIDASE FAMILY MEMBER 6"/>
    <property type="match status" value="1"/>
</dbReference>
<protein>
    <submittedName>
        <fullName evidence="3">S9 family peptidase</fullName>
    </submittedName>
</protein>
<evidence type="ECO:0000313" key="4">
    <source>
        <dbReference type="Proteomes" id="UP000824239"/>
    </source>
</evidence>
<feature type="domain" description="Peptidase S9 prolyl oligopeptidase catalytic" evidence="2">
    <location>
        <begin position="423"/>
        <end position="633"/>
    </location>
</feature>
<evidence type="ECO:0000313" key="3">
    <source>
        <dbReference type="EMBL" id="HIR51268.1"/>
    </source>
</evidence>
<dbReference type="GO" id="GO:0006508">
    <property type="term" value="P:proteolysis"/>
    <property type="evidence" value="ECO:0007669"/>
    <property type="project" value="InterPro"/>
</dbReference>
<proteinExistence type="predicted"/>
<dbReference type="SUPFAM" id="SSF53474">
    <property type="entry name" value="alpha/beta-Hydrolases"/>
    <property type="match status" value="1"/>
</dbReference>
<evidence type="ECO:0000259" key="2">
    <source>
        <dbReference type="Pfam" id="PF00326"/>
    </source>
</evidence>
<comment type="caution">
    <text evidence="3">The sequence shown here is derived from an EMBL/GenBank/DDBJ whole genome shotgun (WGS) entry which is preliminary data.</text>
</comment>
<evidence type="ECO:0000256" key="1">
    <source>
        <dbReference type="ARBA" id="ARBA00022801"/>
    </source>
</evidence>
<reference evidence="3" key="1">
    <citation type="submission" date="2020-10" db="EMBL/GenBank/DDBJ databases">
        <authorList>
            <person name="Gilroy R."/>
        </authorList>
    </citation>
    <scope>NUCLEOTIDE SEQUENCE</scope>
    <source>
        <strain evidence="3">ChiBcec15-4380</strain>
    </source>
</reference>
<dbReference type="Gene3D" id="2.120.10.30">
    <property type="entry name" value="TolB, C-terminal domain"/>
    <property type="match status" value="2"/>
</dbReference>
<reference evidence="3" key="2">
    <citation type="journal article" date="2021" name="PeerJ">
        <title>Extensive microbial diversity within the chicken gut microbiome revealed by metagenomics and culture.</title>
        <authorList>
            <person name="Gilroy R."/>
            <person name="Ravi A."/>
            <person name="Getino M."/>
            <person name="Pursley I."/>
            <person name="Horton D.L."/>
            <person name="Alikhan N.F."/>
            <person name="Baker D."/>
            <person name="Gharbi K."/>
            <person name="Hall N."/>
            <person name="Watson M."/>
            <person name="Adriaenssens E.M."/>
            <person name="Foster-Nyarko E."/>
            <person name="Jarju S."/>
            <person name="Secka A."/>
            <person name="Antonio M."/>
            <person name="Oren A."/>
            <person name="Chaudhuri R.R."/>
            <person name="La Ragione R."/>
            <person name="Hildebrand F."/>
            <person name="Pallen M.J."/>
        </authorList>
    </citation>
    <scope>NUCLEOTIDE SEQUENCE</scope>
    <source>
        <strain evidence="3">ChiBcec15-4380</strain>
    </source>
</reference>
<dbReference type="GO" id="GO:0004252">
    <property type="term" value="F:serine-type endopeptidase activity"/>
    <property type="evidence" value="ECO:0007669"/>
    <property type="project" value="TreeGrafter"/>
</dbReference>